<dbReference type="GeneID" id="93607189"/>
<dbReference type="VEuPathDB" id="FungiDB:RO3G_00217"/>
<gene>
    <name evidence="1" type="ORF">RO3G_00217</name>
</gene>
<dbReference type="InParanoid" id="I1BH33"/>
<dbReference type="AlphaFoldDB" id="I1BH33"/>
<reference evidence="1 2" key="1">
    <citation type="journal article" date="2009" name="PLoS Genet.">
        <title>Genomic analysis of the basal lineage fungus Rhizopus oryzae reveals a whole-genome duplication.</title>
        <authorList>
            <person name="Ma L.-J."/>
            <person name="Ibrahim A.S."/>
            <person name="Skory C."/>
            <person name="Grabherr M.G."/>
            <person name="Burger G."/>
            <person name="Butler M."/>
            <person name="Elias M."/>
            <person name="Idnurm A."/>
            <person name="Lang B.F."/>
            <person name="Sone T."/>
            <person name="Abe A."/>
            <person name="Calvo S.E."/>
            <person name="Corrochano L.M."/>
            <person name="Engels R."/>
            <person name="Fu J."/>
            <person name="Hansberg W."/>
            <person name="Kim J.-M."/>
            <person name="Kodira C.D."/>
            <person name="Koehrsen M.J."/>
            <person name="Liu B."/>
            <person name="Miranda-Saavedra D."/>
            <person name="O'Leary S."/>
            <person name="Ortiz-Castellanos L."/>
            <person name="Poulter R."/>
            <person name="Rodriguez-Romero J."/>
            <person name="Ruiz-Herrera J."/>
            <person name="Shen Y.-Q."/>
            <person name="Zeng Q."/>
            <person name="Galagan J."/>
            <person name="Birren B.W."/>
            <person name="Cuomo C.A."/>
            <person name="Wickes B.L."/>
        </authorList>
    </citation>
    <scope>NUCLEOTIDE SEQUENCE [LARGE SCALE GENOMIC DNA]</scope>
    <source>
        <strain evidence="2">RA 99-880 / ATCC MYA-4621 / FGSC 9543 / NRRL 43880</strain>
    </source>
</reference>
<protein>
    <submittedName>
        <fullName evidence="1">Uncharacterized protein</fullName>
    </submittedName>
</protein>
<evidence type="ECO:0000313" key="1">
    <source>
        <dbReference type="EMBL" id="EIE75513.1"/>
    </source>
</evidence>
<keyword evidence="2" id="KW-1185">Reference proteome</keyword>
<dbReference type="EMBL" id="CH476732">
    <property type="protein sequence ID" value="EIE75513.1"/>
    <property type="molecule type" value="Genomic_DNA"/>
</dbReference>
<dbReference type="RefSeq" id="XP_067510909.1">
    <property type="nucleotide sequence ID" value="XM_067654808.1"/>
</dbReference>
<proteinExistence type="predicted"/>
<organism evidence="1 2">
    <name type="scientific">Rhizopus delemar (strain RA 99-880 / ATCC MYA-4621 / FGSC 9543 / NRRL 43880)</name>
    <name type="common">Mucormycosis agent</name>
    <name type="synonym">Rhizopus arrhizus var. delemar</name>
    <dbReference type="NCBI Taxonomy" id="246409"/>
    <lineage>
        <taxon>Eukaryota</taxon>
        <taxon>Fungi</taxon>
        <taxon>Fungi incertae sedis</taxon>
        <taxon>Mucoromycota</taxon>
        <taxon>Mucoromycotina</taxon>
        <taxon>Mucoromycetes</taxon>
        <taxon>Mucorales</taxon>
        <taxon>Mucorineae</taxon>
        <taxon>Rhizopodaceae</taxon>
        <taxon>Rhizopus</taxon>
    </lineage>
</organism>
<name>I1BH33_RHIO9</name>
<sequence>MYPNWSLHEQTVNLRRLRSSTGFWILITGWSSKQFSGDGFQKVVLRLSDFEKNCVFDLNKENGLCEFTIFIHDDLHEYDG</sequence>
<accession>I1BH33</accession>
<evidence type="ECO:0000313" key="2">
    <source>
        <dbReference type="Proteomes" id="UP000009138"/>
    </source>
</evidence>
<dbReference type="Proteomes" id="UP000009138">
    <property type="component" value="Unassembled WGS sequence"/>
</dbReference>